<evidence type="ECO:0000256" key="5">
    <source>
        <dbReference type="ARBA" id="ARBA00023136"/>
    </source>
</evidence>
<keyword evidence="2" id="KW-1003">Cell membrane</keyword>
<feature type="transmembrane region" description="Helical" evidence="6">
    <location>
        <begin position="67"/>
        <end position="85"/>
    </location>
</feature>
<evidence type="ECO:0000256" key="1">
    <source>
        <dbReference type="ARBA" id="ARBA00004651"/>
    </source>
</evidence>
<evidence type="ECO:0000256" key="6">
    <source>
        <dbReference type="SAM" id="Phobius"/>
    </source>
</evidence>
<protein>
    <recommendedName>
        <fullName evidence="7">RDD domain-containing protein</fullName>
    </recommendedName>
</protein>
<accession>A0A172XWI9</accession>
<dbReference type="Proteomes" id="UP000077824">
    <property type="component" value="Chromosome"/>
</dbReference>
<keyword evidence="9" id="KW-1185">Reference proteome</keyword>
<dbReference type="PANTHER" id="PTHR36115:SF4">
    <property type="entry name" value="MEMBRANE PROTEIN"/>
    <property type="match status" value="1"/>
</dbReference>
<keyword evidence="5 6" id="KW-0472">Membrane</keyword>
<organism evidence="8 9">
    <name type="scientific">Chryseobacterium glaciei</name>
    <dbReference type="NCBI Taxonomy" id="1685010"/>
    <lineage>
        <taxon>Bacteria</taxon>
        <taxon>Pseudomonadati</taxon>
        <taxon>Bacteroidota</taxon>
        <taxon>Flavobacteriia</taxon>
        <taxon>Flavobacteriales</taxon>
        <taxon>Weeksellaceae</taxon>
        <taxon>Chryseobacterium group</taxon>
        <taxon>Chryseobacterium</taxon>
    </lineage>
</organism>
<dbReference type="GO" id="GO:0005886">
    <property type="term" value="C:plasma membrane"/>
    <property type="evidence" value="ECO:0007669"/>
    <property type="project" value="UniProtKB-SubCell"/>
</dbReference>
<dbReference type="Pfam" id="PF06271">
    <property type="entry name" value="RDD"/>
    <property type="match status" value="1"/>
</dbReference>
<evidence type="ECO:0000256" key="4">
    <source>
        <dbReference type="ARBA" id="ARBA00022989"/>
    </source>
</evidence>
<feature type="domain" description="RDD" evidence="7">
    <location>
        <begin position="13"/>
        <end position="129"/>
    </location>
</feature>
<dbReference type="InterPro" id="IPR010432">
    <property type="entry name" value="RDD"/>
</dbReference>
<evidence type="ECO:0000256" key="3">
    <source>
        <dbReference type="ARBA" id="ARBA00022692"/>
    </source>
</evidence>
<dbReference type="InterPro" id="IPR051791">
    <property type="entry name" value="Pra-immunoreactive"/>
</dbReference>
<dbReference type="OrthoDB" id="762068at2"/>
<evidence type="ECO:0000313" key="8">
    <source>
        <dbReference type="EMBL" id="ANF51348.1"/>
    </source>
</evidence>
<dbReference type="EMBL" id="CP015199">
    <property type="protein sequence ID" value="ANF51348.1"/>
    <property type="molecule type" value="Genomic_DNA"/>
</dbReference>
<name>A0A172XWI9_9FLAO</name>
<keyword evidence="3 6" id="KW-0812">Transmembrane</keyword>
<sequence length="170" mass="19678">MRKILRIIEDNRASKGVRFANLIIDRIVVYILFFLFGTFSVLMYQLLNIEFFINITDKLSQLSRVEDIVVTSLFYFIYLFVMEYFTKGRTVGKYITGTRVLTTEGTTPTLQECFIRNISRLVPFDALSFLGGGNGWHDNWSDTRVINIKNYVAEKQAKDDINSLGAKENF</sequence>
<keyword evidence="4 6" id="KW-1133">Transmembrane helix</keyword>
<reference evidence="8 9" key="1">
    <citation type="submission" date="2016-04" db="EMBL/GenBank/DDBJ databases">
        <title>Complete Genome Sequence of Chryseobacterium sp. IHBB 10212.</title>
        <authorList>
            <person name="Pal M."/>
            <person name="Swarnkar M.K."/>
            <person name="Kaushal K."/>
            <person name="Chhibber S."/>
            <person name="Singh A.K."/>
            <person name="Gulati A."/>
        </authorList>
    </citation>
    <scope>NUCLEOTIDE SEQUENCE [LARGE SCALE GENOMIC DNA]</scope>
    <source>
        <strain evidence="8 9">IHBB 10212</strain>
    </source>
</reference>
<dbReference type="AlphaFoldDB" id="A0A172XWI9"/>
<evidence type="ECO:0000313" key="9">
    <source>
        <dbReference type="Proteomes" id="UP000077824"/>
    </source>
</evidence>
<dbReference type="STRING" id="1685010.A0O34_12875"/>
<comment type="subcellular location">
    <subcellularLocation>
        <location evidence="1">Cell membrane</location>
        <topology evidence="1">Multi-pass membrane protein</topology>
    </subcellularLocation>
</comment>
<gene>
    <name evidence="8" type="ORF">A0O34_12875</name>
</gene>
<feature type="transmembrane region" description="Helical" evidence="6">
    <location>
        <begin position="27"/>
        <end position="47"/>
    </location>
</feature>
<evidence type="ECO:0000259" key="7">
    <source>
        <dbReference type="Pfam" id="PF06271"/>
    </source>
</evidence>
<dbReference type="KEGG" id="chh:A0O34_12875"/>
<evidence type="ECO:0000256" key="2">
    <source>
        <dbReference type="ARBA" id="ARBA00022475"/>
    </source>
</evidence>
<dbReference type="RefSeq" id="WP_066755203.1">
    <property type="nucleotide sequence ID" value="NZ_CP015199.1"/>
</dbReference>
<proteinExistence type="predicted"/>
<dbReference type="PANTHER" id="PTHR36115">
    <property type="entry name" value="PROLINE-RICH ANTIGEN HOMOLOG-RELATED"/>
    <property type="match status" value="1"/>
</dbReference>